<dbReference type="AlphaFoldDB" id="A0A428WQA2"/>
<reference evidence="1 2" key="1">
    <citation type="submission" date="2018-05" db="EMBL/GenBank/DDBJ databases">
        <title>Evolution of GPA BGCs.</title>
        <authorList>
            <person name="Waglechner N."/>
            <person name="Wright G.D."/>
        </authorList>
    </citation>
    <scope>NUCLEOTIDE SEQUENCE [LARGE SCALE GENOMIC DNA]</scope>
    <source>
        <strain evidence="1 2">DSM 5908</strain>
    </source>
</reference>
<dbReference type="Proteomes" id="UP000286716">
    <property type="component" value="Unassembled WGS sequence"/>
</dbReference>
<protein>
    <submittedName>
        <fullName evidence="1">Uncharacterized protein</fullName>
    </submittedName>
</protein>
<comment type="caution">
    <text evidence="1">The sequence shown here is derived from an EMBL/GenBank/DDBJ whole genome shotgun (WGS) entry which is preliminary data.</text>
</comment>
<evidence type="ECO:0000313" key="2">
    <source>
        <dbReference type="Proteomes" id="UP000286716"/>
    </source>
</evidence>
<organism evidence="1 2">
    <name type="scientific">Amycolatopsis balhimycina DSM 5908</name>
    <dbReference type="NCBI Taxonomy" id="1081091"/>
    <lineage>
        <taxon>Bacteria</taxon>
        <taxon>Bacillati</taxon>
        <taxon>Actinomycetota</taxon>
        <taxon>Actinomycetes</taxon>
        <taxon>Pseudonocardiales</taxon>
        <taxon>Pseudonocardiaceae</taxon>
        <taxon>Amycolatopsis</taxon>
    </lineage>
</organism>
<gene>
    <name evidence="1" type="ORF">DMA12_14300</name>
</gene>
<accession>A0A428WQA2</accession>
<sequence length="90" mass="10116">MQDTLIAESGDYSGIIELFRDGKAEHNDATLSALLGEDYRIKVEYLIGIGFLERVGSNYKIPQLYRSGLRVRQGKAFSVNDGQDEEDDED</sequence>
<proteinExistence type="predicted"/>
<name>A0A428WQA2_AMYBA</name>
<dbReference type="EMBL" id="QHHU01000017">
    <property type="protein sequence ID" value="RSM45198.1"/>
    <property type="molecule type" value="Genomic_DNA"/>
</dbReference>
<evidence type="ECO:0000313" key="1">
    <source>
        <dbReference type="EMBL" id="RSM45198.1"/>
    </source>
</evidence>
<keyword evidence="2" id="KW-1185">Reference proteome</keyword>